<keyword evidence="1" id="KW-0132">Cell division</keyword>
<dbReference type="PANTHER" id="PTHR12827">
    <property type="entry name" value="MEIOTIC CHECKPOINT REGULATOR TSG24 FAMILY MEMBER"/>
    <property type="match status" value="1"/>
</dbReference>
<evidence type="ECO:0000256" key="3">
    <source>
        <dbReference type="ARBA" id="ARBA00023306"/>
    </source>
</evidence>
<evidence type="ECO:0000256" key="2">
    <source>
        <dbReference type="ARBA" id="ARBA00022776"/>
    </source>
</evidence>
<evidence type="ECO:0008006" key="6">
    <source>
        <dbReference type="Google" id="ProtNLM"/>
    </source>
</evidence>
<gene>
    <name evidence="4" type="ORF">AAG570_010915</name>
</gene>
<comment type="caution">
    <text evidence="4">The sequence shown here is derived from an EMBL/GenBank/DDBJ whole genome shotgun (WGS) entry which is preliminary data.</text>
</comment>
<dbReference type="AlphaFoldDB" id="A0ABD0YJ85"/>
<accession>A0ABD0YJ85</accession>
<keyword evidence="5" id="KW-1185">Reference proteome</keyword>
<evidence type="ECO:0000256" key="1">
    <source>
        <dbReference type="ARBA" id="ARBA00022618"/>
    </source>
</evidence>
<dbReference type="EMBL" id="JBFDAA010000006">
    <property type="protein sequence ID" value="KAL1131297.1"/>
    <property type="molecule type" value="Genomic_DNA"/>
</dbReference>
<protein>
    <recommendedName>
        <fullName evidence="6">Anaphase-promoting complex subunit 1</fullName>
    </recommendedName>
</protein>
<keyword evidence="2" id="KW-0498">Mitosis</keyword>
<feature type="non-terminal residue" evidence="4">
    <location>
        <position position="1"/>
    </location>
</feature>
<organism evidence="4 5">
    <name type="scientific">Ranatra chinensis</name>
    <dbReference type="NCBI Taxonomy" id="642074"/>
    <lineage>
        <taxon>Eukaryota</taxon>
        <taxon>Metazoa</taxon>
        <taxon>Ecdysozoa</taxon>
        <taxon>Arthropoda</taxon>
        <taxon>Hexapoda</taxon>
        <taxon>Insecta</taxon>
        <taxon>Pterygota</taxon>
        <taxon>Neoptera</taxon>
        <taxon>Paraneoptera</taxon>
        <taxon>Hemiptera</taxon>
        <taxon>Heteroptera</taxon>
        <taxon>Panheteroptera</taxon>
        <taxon>Nepomorpha</taxon>
        <taxon>Nepidae</taxon>
        <taxon>Ranatrinae</taxon>
        <taxon>Ranatra</taxon>
    </lineage>
</organism>
<evidence type="ECO:0000313" key="5">
    <source>
        <dbReference type="Proteomes" id="UP001558652"/>
    </source>
</evidence>
<name>A0ABD0YJ85_9HEMI</name>
<reference evidence="4 5" key="1">
    <citation type="submission" date="2024-07" db="EMBL/GenBank/DDBJ databases">
        <title>Chromosome-level genome assembly of the water stick insect Ranatra chinensis (Heteroptera: Nepidae).</title>
        <authorList>
            <person name="Liu X."/>
        </authorList>
    </citation>
    <scope>NUCLEOTIDE SEQUENCE [LARGE SCALE GENOMIC DNA]</scope>
    <source>
        <strain evidence="4">Cailab_2021Rc</strain>
        <tissue evidence="4">Muscle</tissue>
    </source>
</reference>
<dbReference type="InterPro" id="IPR024990">
    <property type="entry name" value="Apc1"/>
</dbReference>
<keyword evidence="3" id="KW-0131">Cell cycle</keyword>
<dbReference type="Proteomes" id="UP001558652">
    <property type="component" value="Unassembled WGS sequence"/>
</dbReference>
<dbReference type="GO" id="GO:0051301">
    <property type="term" value="P:cell division"/>
    <property type="evidence" value="ECO:0007669"/>
    <property type="project" value="UniProtKB-KW"/>
</dbReference>
<proteinExistence type="predicted"/>
<evidence type="ECO:0000313" key="4">
    <source>
        <dbReference type="EMBL" id="KAL1131297.1"/>
    </source>
</evidence>
<sequence>EFVPFGRLHIKNHPGNVVLPSFQQPLQSESFLAHRFSQVNIDDKLDEFWVLQETEKNSGIEEELYVCDNTAIVSRGTVGRSVAADKNNKQAGRILDCCYMMESTIKQALWCNFTATAQDNSVLIPSLCIVDSTKISVHTLEGEDFLSSLQFKVASAWKTKYGLLLERVSHCNLERIVEDCHYSDSLTTLFSLLHPLDEISPILAIRQGGVLSYMSNPCLKVVFTSDEPSLCVLYDLRSGTHSIWKLRKAYPEVILITLPVFFSVKC</sequence>
<dbReference type="PANTHER" id="PTHR12827:SF3">
    <property type="entry name" value="ANAPHASE-PROMOTING COMPLEX SUBUNIT 1"/>
    <property type="match status" value="1"/>
</dbReference>